<gene>
    <name evidence="2" type="ORF">FRX31_029052</name>
</gene>
<dbReference type="EMBL" id="JABWDY010036270">
    <property type="protein sequence ID" value="KAF5181358.1"/>
    <property type="molecule type" value="Genomic_DNA"/>
</dbReference>
<accession>A0A7J6V9L3</accession>
<protein>
    <submittedName>
        <fullName evidence="2">Uncharacterized protein</fullName>
    </submittedName>
</protein>
<dbReference type="AlphaFoldDB" id="A0A7J6V9L3"/>
<organism evidence="2 3">
    <name type="scientific">Thalictrum thalictroides</name>
    <name type="common">Rue-anemone</name>
    <name type="synonym">Anemone thalictroides</name>
    <dbReference type="NCBI Taxonomy" id="46969"/>
    <lineage>
        <taxon>Eukaryota</taxon>
        <taxon>Viridiplantae</taxon>
        <taxon>Streptophyta</taxon>
        <taxon>Embryophyta</taxon>
        <taxon>Tracheophyta</taxon>
        <taxon>Spermatophyta</taxon>
        <taxon>Magnoliopsida</taxon>
        <taxon>Ranunculales</taxon>
        <taxon>Ranunculaceae</taxon>
        <taxon>Thalictroideae</taxon>
        <taxon>Thalictrum</taxon>
    </lineage>
</organism>
<evidence type="ECO:0000313" key="3">
    <source>
        <dbReference type="Proteomes" id="UP000554482"/>
    </source>
</evidence>
<feature type="region of interest" description="Disordered" evidence="1">
    <location>
        <begin position="1"/>
        <end position="62"/>
    </location>
</feature>
<evidence type="ECO:0000256" key="1">
    <source>
        <dbReference type="SAM" id="MobiDB-lite"/>
    </source>
</evidence>
<keyword evidence="3" id="KW-1185">Reference proteome</keyword>
<evidence type="ECO:0000313" key="2">
    <source>
        <dbReference type="EMBL" id="KAF5181358.1"/>
    </source>
</evidence>
<name>A0A7J6V9L3_THATH</name>
<proteinExistence type="predicted"/>
<dbReference type="Proteomes" id="UP000554482">
    <property type="component" value="Unassembled WGS sequence"/>
</dbReference>
<feature type="compositionally biased region" description="Polar residues" evidence="1">
    <location>
        <begin position="27"/>
        <end position="45"/>
    </location>
</feature>
<reference evidence="2 3" key="1">
    <citation type="submission" date="2020-06" db="EMBL/GenBank/DDBJ databases">
        <title>Transcriptomic and genomic resources for Thalictrum thalictroides and T. hernandezii: Facilitating candidate gene discovery in an emerging model plant lineage.</title>
        <authorList>
            <person name="Arias T."/>
            <person name="Riano-Pachon D.M."/>
            <person name="Di Stilio V.S."/>
        </authorList>
    </citation>
    <scope>NUCLEOTIDE SEQUENCE [LARGE SCALE GENOMIC DNA]</scope>
    <source>
        <strain evidence="3">cv. WT478/WT964</strain>
        <tissue evidence="2">Leaves</tissue>
    </source>
</reference>
<sequence length="152" mass="16903">MEGVVHQVHNEPVLQTHDQQQKQQNQAPIPNGNQGIIPNASSSKLNHGVQVHGSSSSSPFLGQHDQDVVRVWTDIGLMDPVPTYQLGPNIEPTTNNVLAQSEIPIQHQNFQTLIPSPLLIIFNPTDPFLLHIHIPHQHLSHHQSIPIMILII</sequence>
<comment type="caution">
    <text evidence="2">The sequence shown here is derived from an EMBL/GenBank/DDBJ whole genome shotgun (WGS) entry which is preliminary data.</text>
</comment>
<feature type="compositionally biased region" description="Low complexity" evidence="1">
    <location>
        <begin position="15"/>
        <end position="26"/>
    </location>
</feature>